<name>A0A133PSG2_9FIRM</name>
<evidence type="ECO:0000313" key="3">
    <source>
        <dbReference type="Proteomes" id="UP000070174"/>
    </source>
</evidence>
<sequence length="76" mass="8015">MKKIMIVIAIILIGAGVLYRHNSKEAASIGIIRGADGPTATFTTKNKKTDKDKDDGVEIIGGADGPTQIYVKSNGK</sequence>
<feature type="compositionally biased region" description="Basic and acidic residues" evidence="1">
    <location>
        <begin position="47"/>
        <end position="56"/>
    </location>
</feature>
<organism evidence="2">
    <name type="scientific">Peptoniphilus harei</name>
    <dbReference type="NCBI Taxonomy" id="54005"/>
    <lineage>
        <taxon>Bacteria</taxon>
        <taxon>Bacillati</taxon>
        <taxon>Bacillota</taxon>
        <taxon>Tissierellia</taxon>
        <taxon>Tissierellales</taxon>
        <taxon>Peptoniphilaceae</taxon>
        <taxon>Peptoniphilus</taxon>
    </lineage>
</organism>
<comment type="caution">
    <text evidence="2">The sequence shown here is derived from an EMBL/GenBank/DDBJ whole genome shotgun (WGS) entry which is preliminary data.</text>
</comment>
<feature type="region of interest" description="Disordered" evidence="1">
    <location>
        <begin position="41"/>
        <end position="64"/>
    </location>
</feature>
<evidence type="ECO:0000313" key="2">
    <source>
        <dbReference type="EMBL" id="KXA31762.1"/>
    </source>
</evidence>
<gene>
    <name evidence="2" type="ORF">HMPREF3229_00135</name>
</gene>
<reference evidence="2 3" key="1">
    <citation type="submission" date="2016-01" db="EMBL/GenBank/DDBJ databases">
        <authorList>
            <person name="Oliw E.H."/>
        </authorList>
    </citation>
    <scope>NUCLEOTIDE SEQUENCE [LARGE SCALE GENOMIC DNA]</scope>
    <source>
        <strain evidence="2 3">CMW7756A</strain>
    </source>
</reference>
<dbReference type="RefSeq" id="WP_060799467.1">
    <property type="nucleotide sequence ID" value="NZ_KQ957086.1"/>
</dbReference>
<dbReference type="PATRIC" id="fig|54005.3.peg.133"/>
<evidence type="ECO:0000256" key="1">
    <source>
        <dbReference type="SAM" id="MobiDB-lite"/>
    </source>
</evidence>
<dbReference type="EMBL" id="LRQE01000003">
    <property type="protein sequence ID" value="KXA31762.1"/>
    <property type="molecule type" value="Genomic_DNA"/>
</dbReference>
<accession>A0A133PSG2</accession>
<proteinExistence type="predicted"/>
<dbReference type="Proteomes" id="UP000070174">
    <property type="component" value="Unassembled WGS sequence"/>
</dbReference>
<dbReference type="AlphaFoldDB" id="A0A133PSG2"/>
<protein>
    <submittedName>
        <fullName evidence="2">Uncharacterized protein</fullName>
    </submittedName>
</protein>